<keyword evidence="3" id="KW-1185">Reference proteome</keyword>
<dbReference type="Proteomes" id="UP001596031">
    <property type="component" value="Unassembled WGS sequence"/>
</dbReference>
<organism evidence="2 3">
    <name type="scientific">Massilia jejuensis</name>
    <dbReference type="NCBI Taxonomy" id="648894"/>
    <lineage>
        <taxon>Bacteria</taxon>
        <taxon>Pseudomonadati</taxon>
        <taxon>Pseudomonadota</taxon>
        <taxon>Betaproteobacteria</taxon>
        <taxon>Burkholderiales</taxon>
        <taxon>Oxalobacteraceae</taxon>
        <taxon>Telluria group</taxon>
        <taxon>Massilia</taxon>
    </lineage>
</organism>
<name>A0ABW0PNU5_9BURK</name>
<feature type="region of interest" description="Disordered" evidence="1">
    <location>
        <begin position="56"/>
        <end position="75"/>
    </location>
</feature>
<feature type="region of interest" description="Disordered" evidence="1">
    <location>
        <begin position="1"/>
        <end position="41"/>
    </location>
</feature>
<gene>
    <name evidence="2" type="ORF">ACFPOU_21490</name>
</gene>
<protein>
    <submittedName>
        <fullName evidence="2">Uncharacterized protein</fullName>
    </submittedName>
</protein>
<evidence type="ECO:0000313" key="3">
    <source>
        <dbReference type="Proteomes" id="UP001596031"/>
    </source>
</evidence>
<sequence length="137" mass="14529">MKGKVISRSERAIEDGGNSMASETLSFSDVQNRDSSKASGISLGVNVGRNQSGNMFSLGMAPGMGKVSESQGGTTRGGISVAAVTVGDKQALARLPERAGQHLALVKSPGTQVHRNRNRQWEAALTKRWPSARWCCT</sequence>
<reference evidence="3" key="1">
    <citation type="journal article" date="2019" name="Int. J. Syst. Evol. Microbiol.">
        <title>The Global Catalogue of Microorganisms (GCM) 10K type strain sequencing project: providing services to taxonomists for standard genome sequencing and annotation.</title>
        <authorList>
            <consortium name="The Broad Institute Genomics Platform"/>
            <consortium name="The Broad Institute Genome Sequencing Center for Infectious Disease"/>
            <person name="Wu L."/>
            <person name="Ma J."/>
        </authorList>
    </citation>
    <scope>NUCLEOTIDE SEQUENCE [LARGE SCALE GENOMIC DNA]</scope>
    <source>
        <strain evidence="3">CCUG 38813</strain>
    </source>
</reference>
<evidence type="ECO:0000313" key="2">
    <source>
        <dbReference type="EMBL" id="MFC5513679.1"/>
    </source>
</evidence>
<feature type="compositionally biased region" description="Polar residues" evidence="1">
    <location>
        <begin position="19"/>
        <end position="30"/>
    </location>
</feature>
<accession>A0ABW0PNU5</accession>
<evidence type="ECO:0000256" key="1">
    <source>
        <dbReference type="SAM" id="MobiDB-lite"/>
    </source>
</evidence>
<comment type="caution">
    <text evidence="2">The sequence shown here is derived from an EMBL/GenBank/DDBJ whole genome shotgun (WGS) entry which is preliminary data.</text>
</comment>
<dbReference type="RefSeq" id="WP_379726304.1">
    <property type="nucleotide sequence ID" value="NZ_JBHSMS010000078.1"/>
</dbReference>
<dbReference type="EMBL" id="JBHSMS010000078">
    <property type="protein sequence ID" value="MFC5513679.1"/>
    <property type="molecule type" value="Genomic_DNA"/>
</dbReference>
<proteinExistence type="predicted"/>